<dbReference type="GO" id="GO:0006353">
    <property type="term" value="P:DNA-templated transcription termination"/>
    <property type="evidence" value="ECO:0007669"/>
    <property type="project" value="InterPro"/>
</dbReference>
<protein>
    <submittedName>
        <fullName evidence="3">Rho termination factor</fullName>
    </submittedName>
</protein>
<evidence type="ECO:0000256" key="1">
    <source>
        <dbReference type="SAM" id="MobiDB-lite"/>
    </source>
</evidence>
<gene>
    <name evidence="3" type="ORF">FOB82_05560</name>
</gene>
<sequence length="109" mass="11750">MADGDTKNSGKNSSGNSGGSRKKEDPGPSVKDPEVYEALRDDGASKEKAARIANAAANTSREKVGRKGGEAGSYDDWTVDELRDRARELDVEGRSAMNKDELIKALREH</sequence>
<feature type="compositionally biased region" description="Basic and acidic residues" evidence="1">
    <location>
        <begin position="21"/>
        <end position="50"/>
    </location>
</feature>
<accession>A0A6B8TP45</accession>
<dbReference type="InterPro" id="IPR055642">
    <property type="entry name" value="DUF7218"/>
</dbReference>
<dbReference type="Proteomes" id="UP000426857">
    <property type="component" value="Chromosome"/>
</dbReference>
<dbReference type="KEGG" id="cxe:FOB82_05560"/>
<organism evidence="3 4">
    <name type="scientific">Corynebacterium xerosis</name>
    <dbReference type="NCBI Taxonomy" id="1725"/>
    <lineage>
        <taxon>Bacteria</taxon>
        <taxon>Bacillati</taxon>
        <taxon>Actinomycetota</taxon>
        <taxon>Actinomycetes</taxon>
        <taxon>Mycobacteriales</taxon>
        <taxon>Corynebacteriaceae</taxon>
        <taxon>Corynebacterium</taxon>
    </lineage>
</organism>
<evidence type="ECO:0000313" key="4">
    <source>
        <dbReference type="Proteomes" id="UP000426857"/>
    </source>
</evidence>
<evidence type="ECO:0000313" key="3">
    <source>
        <dbReference type="EMBL" id="QGS34501.1"/>
    </source>
</evidence>
<dbReference type="AlphaFoldDB" id="A0A6B8TP45"/>
<dbReference type="Pfam" id="PF07498">
    <property type="entry name" value="Rho_N"/>
    <property type="match status" value="1"/>
</dbReference>
<feature type="region of interest" description="Disordered" evidence="1">
    <location>
        <begin position="1"/>
        <end position="76"/>
    </location>
</feature>
<dbReference type="InterPro" id="IPR011112">
    <property type="entry name" value="Rho-like_N"/>
</dbReference>
<feature type="domain" description="Rho termination factor-like N-terminal" evidence="2">
    <location>
        <begin position="78"/>
        <end position="106"/>
    </location>
</feature>
<reference evidence="3 4" key="1">
    <citation type="submission" date="2019-11" db="EMBL/GenBank/DDBJ databases">
        <title>FDA dAtabase for Regulatory Grade micrObial Sequences (FDA-ARGOS): Supporting development and validation of Infectious Disease Dx tests.</title>
        <authorList>
            <person name="Kerrigan L."/>
            <person name="Long C."/>
            <person name="Tallon L."/>
            <person name="Sadzewicz L."/>
            <person name="Vavikolanu K."/>
            <person name="Mehta A."/>
            <person name="Aluvathingal J."/>
            <person name="Nadendla S."/>
            <person name="Yan Y."/>
            <person name="Sichtig H."/>
        </authorList>
    </citation>
    <scope>NUCLEOTIDE SEQUENCE [LARGE SCALE GENOMIC DNA]</scope>
    <source>
        <strain evidence="3 4">FDAARGOS_674</strain>
    </source>
</reference>
<dbReference type="EMBL" id="CP046322">
    <property type="protein sequence ID" value="QGS34501.1"/>
    <property type="molecule type" value="Genomic_DNA"/>
</dbReference>
<dbReference type="Pfam" id="PF23855">
    <property type="entry name" value="DUF7218"/>
    <property type="match status" value="1"/>
</dbReference>
<name>A0A6B8TP45_9CORY</name>
<proteinExistence type="predicted"/>
<dbReference type="RefSeq" id="WP_155868621.1">
    <property type="nucleotide sequence ID" value="NZ_CP046322.1"/>
</dbReference>
<evidence type="ECO:0000259" key="2">
    <source>
        <dbReference type="Pfam" id="PF07498"/>
    </source>
</evidence>
<feature type="compositionally biased region" description="Basic and acidic residues" evidence="1">
    <location>
        <begin position="60"/>
        <end position="69"/>
    </location>
</feature>